<evidence type="ECO:0000313" key="2">
    <source>
        <dbReference type="Proteomes" id="UP000775213"/>
    </source>
</evidence>
<reference evidence="1 2" key="1">
    <citation type="journal article" date="2021" name="Hortic Res">
        <title>Chromosome-scale assembly of the Dendrobium chrysotoxum genome enhances the understanding of orchid evolution.</title>
        <authorList>
            <person name="Zhang Y."/>
            <person name="Zhang G.Q."/>
            <person name="Zhang D."/>
            <person name="Liu X.D."/>
            <person name="Xu X.Y."/>
            <person name="Sun W.H."/>
            <person name="Yu X."/>
            <person name="Zhu X."/>
            <person name="Wang Z.W."/>
            <person name="Zhao X."/>
            <person name="Zhong W.Y."/>
            <person name="Chen H."/>
            <person name="Yin W.L."/>
            <person name="Huang T."/>
            <person name="Niu S.C."/>
            <person name="Liu Z.J."/>
        </authorList>
    </citation>
    <scope>NUCLEOTIDE SEQUENCE [LARGE SCALE GENOMIC DNA]</scope>
    <source>
        <strain evidence="1">Lindl</strain>
    </source>
</reference>
<keyword evidence="2" id="KW-1185">Reference proteome</keyword>
<name>A0AAV7GK38_DENCH</name>
<dbReference type="EMBL" id="JAGFBR010000013">
    <property type="protein sequence ID" value="KAH0456886.1"/>
    <property type="molecule type" value="Genomic_DNA"/>
</dbReference>
<dbReference type="Proteomes" id="UP000775213">
    <property type="component" value="Unassembled WGS sequence"/>
</dbReference>
<dbReference type="AlphaFoldDB" id="A0AAV7GK38"/>
<protein>
    <submittedName>
        <fullName evidence="1">Uncharacterized protein</fullName>
    </submittedName>
</protein>
<accession>A0AAV7GK38</accession>
<proteinExistence type="predicted"/>
<gene>
    <name evidence="1" type="ORF">IEQ34_014793</name>
</gene>
<comment type="caution">
    <text evidence="1">The sequence shown here is derived from an EMBL/GenBank/DDBJ whole genome shotgun (WGS) entry which is preliminary data.</text>
</comment>
<sequence length="73" mass="8648">MSFSTVWVVPKYYGHDNLALFYVDPGYDALKGQTLRLNDFFRARIDEEDFTIRCLPYHVIMEQTYFSLDVDLS</sequence>
<evidence type="ECO:0000313" key="1">
    <source>
        <dbReference type="EMBL" id="KAH0456886.1"/>
    </source>
</evidence>
<organism evidence="1 2">
    <name type="scientific">Dendrobium chrysotoxum</name>
    <name type="common">Orchid</name>
    <dbReference type="NCBI Taxonomy" id="161865"/>
    <lineage>
        <taxon>Eukaryota</taxon>
        <taxon>Viridiplantae</taxon>
        <taxon>Streptophyta</taxon>
        <taxon>Embryophyta</taxon>
        <taxon>Tracheophyta</taxon>
        <taxon>Spermatophyta</taxon>
        <taxon>Magnoliopsida</taxon>
        <taxon>Liliopsida</taxon>
        <taxon>Asparagales</taxon>
        <taxon>Orchidaceae</taxon>
        <taxon>Epidendroideae</taxon>
        <taxon>Malaxideae</taxon>
        <taxon>Dendrobiinae</taxon>
        <taxon>Dendrobium</taxon>
    </lineage>
</organism>